<dbReference type="AlphaFoldDB" id="A0A165N149"/>
<organism evidence="1 2">
    <name type="scientific">Daedalea quercina L-15889</name>
    <dbReference type="NCBI Taxonomy" id="1314783"/>
    <lineage>
        <taxon>Eukaryota</taxon>
        <taxon>Fungi</taxon>
        <taxon>Dikarya</taxon>
        <taxon>Basidiomycota</taxon>
        <taxon>Agaricomycotina</taxon>
        <taxon>Agaricomycetes</taxon>
        <taxon>Polyporales</taxon>
        <taxon>Fomitopsis</taxon>
    </lineage>
</organism>
<evidence type="ECO:0000313" key="1">
    <source>
        <dbReference type="EMBL" id="KZT66379.1"/>
    </source>
</evidence>
<evidence type="ECO:0000313" key="2">
    <source>
        <dbReference type="Proteomes" id="UP000076727"/>
    </source>
</evidence>
<dbReference type="EMBL" id="KV429090">
    <property type="protein sequence ID" value="KZT66379.1"/>
    <property type="molecule type" value="Genomic_DNA"/>
</dbReference>
<accession>A0A165N149</accession>
<reference evidence="1 2" key="1">
    <citation type="journal article" date="2016" name="Mol. Biol. Evol.">
        <title>Comparative Genomics of Early-Diverging Mushroom-Forming Fungi Provides Insights into the Origins of Lignocellulose Decay Capabilities.</title>
        <authorList>
            <person name="Nagy L.G."/>
            <person name="Riley R."/>
            <person name="Tritt A."/>
            <person name="Adam C."/>
            <person name="Daum C."/>
            <person name="Floudas D."/>
            <person name="Sun H."/>
            <person name="Yadav J.S."/>
            <person name="Pangilinan J."/>
            <person name="Larsson K.H."/>
            <person name="Matsuura K."/>
            <person name="Barry K."/>
            <person name="Labutti K."/>
            <person name="Kuo R."/>
            <person name="Ohm R.A."/>
            <person name="Bhattacharya S.S."/>
            <person name="Shirouzu T."/>
            <person name="Yoshinaga Y."/>
            <person name="Martin F.M."/>
            <person name="Grigoriev I.V."/>
            <person name="Hibbett D.S."/>
        </authorList>
    </citation>
    <scope>NUCLEOTIDE SEQUENCE [LARGE SCALE GENOMIC DNA]</scope>
    <source>
        <strain evidence="1 2">L-15889</strain>
    </source>
</reference>
<keyword evidence="2" id="KW-1185">Reference proteome</keyword>
<gene>
    <name evidence="1" type="ORF">DAEQUDRAFT_457629</name>
</gene>
<name>A0A165N149_9APHY</name>
<protein>
    <submittedName>
        <fullName evidence="1">Uncharacterized protein</fullName>
    </submittedName>
</protein>
<sequence length="95" mass="10538">MENRSGVQQIVSLISSTSSSISVLVSILRLSASSRTASLKTGINIQLFPNCTFAYNLKRAKRHWMERVVGNSGCWHDREQSLIERPSPTGSDKDT</sequence>
<dbReference type="Proteomes" id="UP000076727">
    <property type="component" value="Unassembled WGS sequence"/>
</dbReference>
<proteinExistence type="predicted"/>